<evidence type="ECO:0000313" key="1">
    <source>
        <dbReference type="EMBL" id="MCG2626509.1"/>
    </source>
</evidence>
<comment type="caution">
    <text evidence="1">The sequence shown here is derived from an EMBL/GenBank/DDBJ whole genome shotgun (WGS) entry which is preliminary data.</text>
</comment>
<reference evidence="1" key="1">
    <citation type="submission" date="2022-01" db="EMBL/GenBank/DDBJ databases">
        <title>Genome sequnece data of strain Bradyrhizobium sp. nov.</title>
        <authorList>
            <person name="Zhang J."/>
        </authorList>
    </citation>
    <scope>NUCLEOTIDE SEQUENCE</scope>
    <source>
        <strain evidence="1">WYCCWR 13023</strain>
    </source>
</reference>
<name>A0A9X1R590_9BRAD</name>
<dbReference type="EMBL" id="JAKLTY010000004">
    <property type="protein sequence ID" value="MCG2626509.1"/>
    <property type="molecule type" value="Genomic_DNA"/>
</dbReference>
<dbReference type="Proteomes" id="UP001139054">
    <property type="component" value="Unassembled WGS sequence"/>
</dbReference>
<evidence type="ECO:0000313" key="2">
    <source>
        <dbReference type="Proteomes" id="UP001139054"/>
    </source>
</evidence>
<gene>
    <name evidence="1" type="ORF">L6654_07720</name>
</gene>
<accession>A0A9X1R590</accession>
<protein>
    <submittedName>
        <fullName evidence="1">Uncharacterized protein</fullName>
    </submittedName>
</protein>
<proteinExistence type="predicted"/>
<sequence length="97" mass="10621">MLGSGFGQRLGRIALASSVVFGAGKAAEVAATPLTPFRYEDQAQRHCPSDKVVWLDFRKGVYYRKGQRLYGQGFDGSFVCASEARDGLYRSSPLGLR</sequence>
<dbReference type="AlphaFoldDB" id="A0A9X1R590"/>
<organism evidence="1 2">
    <name type="scientific">Bradyrhizobium zhengyangense</name>
    <dbReference type="NCBI Taxonomy" id="2911009"/>
    <lineage>
        <taxon>Bacteria</taxon>
        <taxon>Pseudomonadati</taxon>
        <taxon>Pseudomonadota</taxon>
        <taxon>Alphaproteobacteria</taxon>
        <taxon>Hyphomicrobiales</taxon>
        <taxon>Nitrobacteraceae</taxon>
        <taxon>Bradyrhizobium</taxon>
    </lineage>
</organism>
<dbReference type="RefSeq" id="WP_237862577.1">
    <property type="nucleotide sequence ID" value="NZ_JAKLTY010000004.1"/>
</dbReference>